<dbReference type="PANTHER" id="PTHR44086">
    <property type="entry name" value="THIOSULFATE SULFURTRANSFERASE RDL2, MITOCHONDRIAL-RELATED"/>
    <property type="match status" value="1"/>
</dbReference>
<evidence type="ECO:0000259" key="1">
    <source>
        <dbReference type="PROSITE" id="PS50206"/>
    </source>
</evidence>
<reference evidence="3" key="1">
    <citation type="submission" date="2025-08" db="UniProtKB">
        <authorList>
            <consortium name="RefSeq"/>
        </authorList>
    </citation>
    <scope>IDENTIFICATION</scope>
    <source>
        <tissue evidence="3">Muscle</tissue>
    </source>
</reference>
<name>A0A6J3JYY9_9HYME</name>
<sequence>MNFNKLRQCYKFLSFKSLHQSSYVPLRNQKPFIYDKLLKIASYRIFFHGNLQKILKKEPFSTSILHNTDVKTMSGSDKICLNVDYNEILKAQNDSSVLIIDVREKEEIDETGKLPGSIHIPMGDVANTLSSLSEKDFKERFKKEKPSKNTKIILSCRSGKRSGMVQEEIRKLGYENAYNYVGGWLDWESNQKV</sequence>
<proteinExistence type="predicted"/>
<organism evidence="2 3">
    <name type="scientific">Bombus vosnesenskii</name>
    <dbReference type="NCBI Taxonomy" id="207650"/>
    <lineage>
        <taxon>Eukaryota</taxon>
        <taxon>Metazoa</taxon>
        <taxon>Ecdysozoa</taxon>
        <taxon>Arthropoda</taxon>
        <taxon>Hexapoda</taxon>
        <taxon>Insecta</taxon>
        <taxon>Pterygota</taxon>
        <taxon>Neoptera</taxon>
        <taxon>Endopterygota</taxon>
        <taxon>Hymenoptera</taxon>
        <taxon>Apocrita</taxon>
        <taxon>Aculeata</taxon>
        <taxon>Apoidea</taxon>
        <taxon>Anthophila</taxon>
        <taxon>Apidae</taxon>
        <taxon>Bombus</taxon>
        <taxon>Pyrobombus</taxon>
    </lineage>
</organism>
<dbReference type="PANTHER" id="PTHR44086:SF10">
    <property type="entry name" value="THIOSULFATE SULFURTRANSFERASE_RHODANESE-LIKE DOMAIN-CONTAINING PROTEIN 3"/>
    <property type="match status" value="1"/>
</dbReference>
<dbReference type="KEGG" id="bvk:117231224"/>
<dbReference type="Proteomes" id="UP000504631">
    <property type="component" value="Unplaced"/>
</dbReference>
<dbReference type="Pfam" id="PF00581">
    <property type="entry name" value="Rhodanese"/>
    <property type="match status" value="1"/>
</dbReference>
<keyword evidence="2" id="KW-1185">Reference proteome</keyword>
<feature type="domain" description="Rhodanese" evidence="1">
    <location>
        <begin position="93"/>
        <end position="192"/>
    </location>
</feature>
<dbReference type="InterPro" id="IPR036873">
    <property type="entry name" value="Rhodanese-like_dom_sf"/>
</dbReference>
<dbReference type="RefSeq" id="XP_033345329.1">
    <property type="nucleotide sequence ID" value="XM_033489438.1"/>
</dbReference>
<evidence type="ECO:0000313" key="3">
    <source>
        <dbReference type="RefSeq" id="XP_033345329.1"/>
    </source>
</evidence>
<dbReference type="AlphaFoldDB" id="A0A6J3JYY9"/>
<dbReference type="GeneID" id="117231224"/>
<dbReference type="SMART" id="SM00450">
    <property type="entry name" value="RHOD"/>
    <property type="match status" value="1"/>
</dbReference>
<dbReference type="Gene3D" id="3.40.250.10">
    <property type="entry name" value="Rhodanese-like domain"/>
    <property type="match status" value="1"/>
</dbReference>
<dbReference type="SUPFAM" id="SSF52821">
    <property type="entry name" value="Rhodanese/Cell cycle control phosphatase"/>
    <property type="match status" value="1"/>
</dbReference>
<gene>
    <name evidence="3" type="primary">LOC117231224</name>
</gene>
<protein>
    <submittedName>
        <fullName evidence="3">Thiosulfate sulfurtransferase/rhodanese-like domain-containing protein 3 isoform X1</fullName>
    </submittedName>
</protein>
<dbReference type="InterPro" id="IPR001763">
    <property type="entry name" value="Rhodanese-like_dom"/>
</dbReference>
<accession>A0A6J3JYY9</accession>
<dbReference type="PROSITE" id="PS50206">
    <property type="entry name" value="RHODANESE_3"/>
    <property type="match status" value="1"/>
</dbReference>
<evidence type="ECO:0000313" key="2">
    <source>
        <dbReference type="Proteomes" id="UP000504631"/>
    </source>
</evidence>